<dbReference type="Gene3D" id="3.40.50.620">
    <property type="entry name" value="HUPs"/>
    <property type="match status" value="1"/>
</dbReference>
<evidence type="ECO:0000313" key="13">
    <source>
        <dbReference type="EMBL" id="HIV04360.1"/>
    </source>
</evidence>
<evidence type="ECO:0000259" key="12">
    <source>
        <dbReference type="Pfam" id="PF22421"/>
    </source>
</evidence>
<dbReference type="EC" id="6.1.1.1" evidence="10"/>
<dbReference type="GO" id="GO:0004831">
    <property type="term" value="F:tyrosine-tRNA ligase activity"/>
    <property type="evidence" value="ECO:0007669"/>
    <property type="project" value="UniProtKB-UniRule"/>
</dbReference>
<comment type="caution">
    <text evidence="10">Lacks conserved residue(s) required for the propagation of feature annotation.</text>
</comment>
<dbReference type="InterPro" id="IPR002307">
    <property type="entry name" value="Tyr-tRNA-ligase"/>
</dbReference>
<evidence type="ECO:0000256" key="10">
    <source>
        <dbReference type="HAMAP-Rule" id="MF_02007"/>
    </source>
</evidence>
<keyword evidence="8 10" id="KW-0030">Aminoacyl-tRNA synthetase</keyword>
<dbReference type="PANTHER" id="PTHR11766:SF1">
    <property type="entry name" value="TYROSINE--TRNA LIGASE"/>
    <property type="match status" value="1"/>
</dbReference>
<dbReference type="NCBIfam" id="TIGR00234">
    <property type="entry name" value="tyrS"/>
    <property type="match status" value="1"/>
</dbReference>
<dbReference type="InterPro" id="IPR014729">
    <property type="entry name" value="Rossmann-like_a/b/a_fold"/>
</dbReference>
<evidence type="ECO:0000256" key="4">
    <source>
        <dbReference type="ARBA" id="ARBA00022741"/>
    </source>
</evidence>
<dbReference type="CDD" id="cd00805">
    <property type="entry name" value="TyrRS_core"/>
    <property type="match status" value="1"/>
</dbReference>
<evidence type="ECO:0000256" key="6">
    <source>
        <dbReference type="ARBA" id="ARBA00022884"/>
    </source>
</evidence>
<comment type="similarity">
    <text evidence="10">Belongs to the class-I aminoacyl-tRNA synthetase family. TyrS type 2 subfamily.</text>
</comment>
<keyword evidence="6 11" id="KW-0694">RNA-binding</keyword>
<feature type="domain" description="Tyrosine--tRNA ligase SYY-like C-terminal" evidence="12">
    <location>
        <begin position="314"/>
        <end position="393"/>
    </location>
</feature>
<feature type="short sequence motif" description="'KMSKS' region" evidence="10">
    <location>
        <begin position="225"/>
        <end position="229"/>
    </location>
</feature>
<comment type="catalytic activity">
    <reaction evidence="9 10">
        <text>tRNA(Tyr) + L-tyrosine + ATP = L-tyrosyl-tRNA(Tyr) + AMP + diphosphate + H(+)</text>
        <dbReference type="Rhea" id="RHEA:10220"/>
        <dbReference type="Rhea" id="RHEA-COMP:9706"/>
        <dbReference type="Rhea" id="RHEA-COMP:9707"/>
        <dbReference type="ChEBI" id="CHEBI:15378"/>
        <dbReference type="ChEBI" id="CHEBI:30616"/>
        <dbReference type="ChEBI" id="CHEBI:33019"/>
        <dbReference type="ChEBI" id="CHEBI:58315"/>
        <dbReference type="ChEBI" id="CHEBI:78442"/>
        <dbReference type="ChEBI" id="CHEBI:78536"/>
        <dbReference type="ChEBI" id="CHEBI:456215"/>
        <dbReference type="EC" id="6.1.1.1"/>
    </reaction>
</comment>
<keyword evidence="7 10" id="KW-0648">Protein biosynthesis</keyword>
<keyword evidence="3 10" id="KW-0436">Ligase</keyword>
<feature type="binding site" evidence="10">
    <location>
        <position position="228"/>
    </location>
    <ligand>
        <name>ATP</name>
        <dbReference type="ChEBI" id="CHEBI:30616"/>
    </ligand>
</feature>
<comment type="function">
    <text evidence="10">Catalyzes the attachment of tyrosine to tRNA(Tyr) in a two-step reaction: tyrosine is first activated by ATP to form Tyr-AMP and then transferred to the acceptor end of tRNA(Tyr).</text>
</comment>
<dbReference type="Gene3D" id="3.10.290.10">
    <property type="entry name" value="RNA-binding S4 domain"/>
    <property type="match status" value="1"/>
</dbReference>
<name>A0A9D1T187_9BACT</name>
<dbReference type="GO" id="GO:0006437">
    <property type="term" value="P:tyrosyl-tRNA aminoacylation"/>
    <property type="evidence" value="ECO:0007669"/>
    <property type="project" value="UniProtKB-UniRule"/>
</dbReference>
<evidence type="ECO:0000256" key="7">
    <source>
        <dbReference type="ARBA" id="ARBA00022917"/>
    </source>
</evidence>
<sequence length="397" mass="44586">MEAEKQIELLKQRTEVFLGEEQLIERIRAGKKLRVKLGVDPTRPDLTFGHMVVFNKLRQFQDLGHQAVLVIGDFTTRIGDPSGRSVARPILTEEEINENAKTYLEQAFKILDPAKTEVRRNSEWFGKMSLLDALQLARQMTVARMLERDDFAKRYAAKTPISIVEFLYPLLQGRDSVELRSDVEIGGTDQLFNNLVGRQLQKDAGMPEQAVLTMPLLVGLDGERKMSKSYGNYIALNDSAKDMFGKVMSVPDATMWVYYELLLEKSPAEIAAMKNEHPMEMKKRLASALTAKFYGEEAGRYEREQFENVFSKKQAREDMPAFAWDALVPAGAPDASLVDLLAATKLFPSKKEIRRLIEQGAVKIGDRKASGVGERLEKAAAAGTVVQAGKRIFVKIL</sequence>
<dbReference type="GO" id="GO:0005524">
    <property type="term" value="F:ATP binding"/>
    <property type="evidence" value="ECO:0007669"/>
    <property type="project" value="UniProtKB-UniRule"/>
</dbReference>
<dbReference type="SUPFAM" id="SSF55174">
    <property type="entry name" value="Alpha-L RNA-binding motif"/>
    <property type="match status" value="1"/>
</dbReference>
<dbReference type="InterPro" id="IPR002305">
    <property type="entry name" value="aa-tRNA-synth_Ic"/>
</dbReference>
<dbReference type="InterPro" id="IPR036986">
    <property type="entry name" value="S4_RNA-bd_sf"/>
</dbReference>
<dbReference type="InterPro" id="IPR054608">
    <property type="entry name" value="SYY-like_C"/>
</dbReference>
<dbReference type="Proteomes" id="UP000886812">
    <property type="component" value="Unassembled WGS sequence"/>
</dbReference>
<organism evidence="13 14">
    <name type="scientific">Candidatus Spyradosoma merdigallinarum</name>
    <dbReference type="NCBI Taxonomy" id="2840950"/>
    <lineage>
        <taxon>Bacteria</taxon>
        <taxon>Pseudomonadati</taxon>
        <taxon>Verrucomicrobiota</taxon>
        <taxon>Opitutia</taxon>
        <taxon>Opitutia incertae sedis</taxon>
        <taxon>Candidatus Spyradosoma</taxon>
    </lineage>
</organism>
<dbReference type="SUPFAM" id="SSF52374">
    <property type="entry name" value="Nucleotidylyl transferase"/>
    <property type="match status" value="1"/>
</dbReference>
<evidence type="ECO:0000256" key="1">
    <source>
        <dbReference type="ARBA" id="ARBA00011738"/>
    </source>
</evidence>
<evidence type="ECO:0000256" key="8">
    <source>
        <dbReference type="ARBA" id="ARBA00023146"/>
    </source>
</evidence>
<keyword evidence="2 10" id="KW-0963">Cytoplasm</keyword>
<comment type="subcellular location">
    <subcellularLocation>
        <location evidence="10">Cytoplasm</location>
    </subcellularLocation>
</comment>
<reference evidence="13" key="2">
    <citation type="journal article" date="2021" name="PeerJ">
        <title>Extensive microbial diversity within the chicken gut microbiome revealed by metagenomics and culture.</title>
        <authorList>
            <person name="Gilroy R."/>
            <person name="Ravi A."/>
            <person name="Getino M."/>
            <person name="Pursley I."/>
            <person name="Horton D.L."/>
            <person name="Alikhan N.F."/>
            <person name="Baker D."/>
            <person name="Gharbi K."/>
            <person name="Hall N."/>
            <person name="Watson M."/>
            <person name="Adriaenssens E.M."/>
            <person name="Foster-Nyarko E."/>
            <person name="Jarju S."/>
            <person name="Secka A."/>
            <person name="Antonio M."/>
            <person name="Oren A."/>
            <person name="Chaudhuri R.R."/>
            <person name="La Ragione R."/>
            <person name="Hildebrand F."/>
            <person name="Pallen M.J."/>
        </authorList>
    </citation>
    <scope>NUCLEOTIDE SEQUENCE</scope>
    <source>
        <strain evidence="13">10669</strain>
    </source>
</reference>
<keyword evidence="5 10" id="KW-0067">ATP-binding</keyword>
<accession>A0A9D1T187</accession>
<dbReference type="InterPro" id="IPR024108">
    <property type="entry name" value="Tyr-tRNA-ligase_bac_2"/>
</dbReference>
<evidence type="ECO:0000256" key="3">
    <source>
        <dbReference type="ARBA" id="ARBA00022598"/>
    </source>
</evidence>
<dbReference type="CDD" id="cd00165">
    <property type="entry name" value="S4"/>
    <property type="match status" value="1"/>
</dbReference>
<dbReference type="PROSITE" id="PS50889">
    <property type="entry name" value="S4"/>
    <property type="match status" value="1"/>
</dbReference>
<dbReference type="GO" id="GO:0003723">
    <property type="term" value="F:RNA binding"/>
    <property type="evidence" value="ECO:0007669"/>
    <property type="project" value="UniProtKB-KW"/>
</dbReference>
<dbReference type="PANTHER" id="PTHR11766">
    <property type="entry name" value="TYROSYL-TRNA SYNTHETASE"/>
    <property type="match status" value="1"/>
</dbReference>
<dbReference type="EMBL" id="DVOG01000114">
    <property type="protein sequence ID" value="HIV04360.1"/>
    <property type="molecule type" value="Genomic_DNA"/>
</dbReference>
<keyword evidence="4 10" id="KW-0547">Nucleotide-binding</keyword>
<proteinExistence type="inferred from homology"/>
<dbReference type="GO" id="GO:0005829">
    <property type="term" value="C:cytosol"/>
    <property type="evidence" value="ECO:0007669"/>
    <property type="project" value="TreeGrafter"/>
</dbReference>
<comment type="caution">
    <text evidence="13">The sequence shown here is derived from an EMBL/GenBank/DDBJ whole genome shotgun (WGS) entry which is preliminary data.</text>
</comment>
<protein>
    <recommendedName>
        <fullName evidence="10">Tyrosine--tRNA ligase</fullName>
        <ecNumber evidence="10">6.1.1.1</ecNumber>
    </recommendedName>
    <alternativeName>
        <fullName evidence="10">Tyrosyl-tRNA synthetase</fullName>
        <shortName evidence="10">TyrRS</shortName>
    </alternativeName>
</protein>
<dbReference type="PRINTS" id="PR01040">
    <property type="entry name" value="TRNASYNTHTYR"/>
</dbReference>
<evidence type="ECO:0000256" key="5">
    <source>
        <dbReference type="ARBA" id="ARBA00022840"/>
    </source>
</evidence>
<evidence type="ECO:0000256" key="11">
    <source>
        <dbReference type="PROSITE-ProRule" id="PRU00182"/>
    </source>
</evidence>
<evidence type="ECO:0000256" key="2">
    <source>
        <dbReference type="ARBA" id="ARBA00022490"/>
    </source>
</evidence>
<comment type="subunit">
    <text evidence="1 10">Homodimer.</text>
</comment>
<dbReference type="Pfam" id="PF00579">
    <property type="entry name" value="tRNA-synt_1b"/>
    <property type="match status" value="1"/>
</dbReference>
<evidence type="ECO:0000313" key="14">
    <source>
        <dbReference type="Proteomes" id="UP000886812"/>
    </source>
</evidence>
<dbReference type="Pfam" id="PF22421">
    <property type="entry name" value="SYY_C-terminal"/>
    <property type="match status" value="1"/>
</dbReference>
<dbReference type="Gene3D" id="1.10.240.10">
    <property type="entry name" value="Tyrosyl-Transfer RNA Synthetase"/>
    <property type="match status" value="1"/>
</dbReference>
<gene>
    <name evidence="10" type="primary">tyrS</name>
    <name evidence="13" type="ORF">IAC75_04320</name>
</gene>
<reference evidence="13" key="1">
    <citation type="submission" date="2020-10" db="EMBL/GenBank/DDBJ databases">
        <authorList>
            <person name="Gilroy R."/>
        </authorList>
    </citation>
    <scope>NUCLEOTIDE SEQUENCE</scope>
    <source>
        <strain evidence="13">10669</strain>
    </source>
</reference>
<evidence type="ECO:0000256" key="9">
    <source>
        <dbReference type="ARBA" id="ARBA00048248"/>
    </source>
</evidence>
<dbReference type="AlphaFoldDB" id="A0A9D1T187"/>
<dbReference type="HAMAP" id="MF_02007">
    <property type="entry name" value="Tyr_tRNA_synth_type2"/>
    <property type="match status" value="1"/>
</dbReference>
<dbReference type="FunFam" id="3.40.50.620:FF:000061">
    <property type="entry name" value="Tyrosine--tRNA ligase"/>
    <property type="match status" value="1"/>
</dbReference>
<dbReference type="InterPro" id="IPR024088">
    <property type="entry name" value="Tyr-tRNA-ligase_bac-type"/>
</dbReference>